<organism evidence="1 2">
    <name type="scientific">Thermotalea metallivorans</name>
    <dbReference type="NCBI Taxonomy" id="520762"/>
    <lineage>
        <taxon>Bacteria</taxon>
        <taxon>Bacillati</taxon>
        <taxon>Bacillota</taxon>
        <taxon>Clostridia</taxon>
        <taxon>Peptostreptococcales</taxon>
        <taxon>Thermotaleaceae</taxon>
        <taxon>Thermotalea</taxon>
    </lineage>
</organism>
<proteinExistence type="predicted"/>
<protein>
    <submittedName>
        <fullName evidence="1">Uncharacterized protein</fullName>
    </submittedName>
</protein>
<name>A0A140LBF3_9FIRM</name>
<dbReference type="Proteomes" id="UP000070456">
    <property type="component" value="Unassembled WGS sequence"/>
</dbReference>
<reference evidence="1 2" key="1">
    <citation type="submission" date="2015-12" db="EMBL/GenBank/DDBJ databases">
        <title>Draft genome sequence of the thermoanaerobe Thermotalea metallivorans, an isolate from the runoff channel of the Great Artesian Basin, Australia.</title>
        <authorList>
            <person name="Patel B.K."/>
        </authorList>
    </citation>
    <scope>NUCLEOTIDE SEQUENCE [LARGE SCALE GENOMIC DNA]</scope>
    <source>
        <strain evidence="1 2">B2-1</strain>
    </source>
</reference>
<accession>A0A140LBF3</accession>
<keyword evidence="2" id="KW-1185">Reference proteome</keyword>
<dbReference type="EMBL" id="LOEE01000009">
    <property type="protein sequence ID" value="KXG77878.1"/>
    <property type="molecule type" value="Genomic_DNA"/>
</dbReference>
<dbReference type="AlphaFoldDB" id="A0A140LBF3"/>
<evidence type="ECO:0000313" key="1">
    <source>
        <dbReference type="EMBL" id="KXG77878.1"/>
    </source>
</evidence>
<gene>
    <name evidence="1" type="ORF">AN619_03320</name>
</gene>
<evidence type="ECO:0000313" key="2">
    <source>
        <dbReference type="Proteomes" id="UP000070456"/>
    </source>
</evidence>
<comment type="caution">
    <text evidence="1">The sequence shown here is derived from an EMBL/GenBank/DDBJ whole genome shotgun (WGS) entry which is preliminary data.</text>
</comment>
<sequence>MCKEGSEILRDVQEDLTDLVKQFIKFADVLLHEGRITREQYENLTRTKIEFLNRSNDKTAQEKLLEIMTK</sequence>
<dbReference type="STRING" id="520762.AN619_03320"/>